<organism evidence="3">
    <name type="scientific">Thermosporothrix sp. COM3</name>
    <dbReference type="NCBI Taxonomy" id="2490863"/>
    <lineage>
        <taxon>Bacteria</taxon>
        <taxon>Bacillati</taxon>
        <taxon>Chloroflexota</taxon>
        <taxon>Ktedonobacteria</taxon>
        <taxon>Ktedonobacterales</taxon>
        <taxon>Thermosporotrichaceae</taxon>
        <taxon>Thermosporothrix</taxon>
    </lineage>
</organism>
<proteinExistence type="predicted"/>
<evidence type="ECO:0000256" key="2">
    <source>
        <dbReference type="SAM" id="SignalP"/>
    </source>
</evidence>
<sequence length="272" mass="28821">MSMRQYKRLMLLVVLAGGLLAGAATFGFHRAFAVHDSQPNKNKAHTVAPKDDKKNPPAGVFTNYPATKDLKPIAVDDLPGLTARLLTDDKGKPEAVTSPESAGLLGELLGGLGLQQMLGDTKLLKSGSIQTGDPSSVLQTDPQLESMAMQAPGVGEVPLKDITSLLGDVGIDKLGNRLNNFGSMENALEVVEKLKNAQPGQRITLRNNHGAFKEYRITGTSEIRDGMAWIPSDMPVGEANQYLALIAGTAELVKSTGTDQLLKGVVVLAQAV</sequence>
<feature type="chain" id="PRO_5019713050" evidence="2">
    <location>
        <begin position="24"/>
        <end position="272"/>
    </location>
</feature>
<gene>
    <name evidence="3" type="ORF">KTC_42010</name>
</gene>
<dbReference type="EMBL" id="AP019376">
    <property type="protein sequence ID" value="BBH89450.1"/>
    <property type="molecule type" value="Genomic_DNA"/>
</dbReference>
<name>A0A455SP86_9CHLR</name>
<evidence type="ECO:0000313" key="3">
    <source>
        <dbReference type="EMBL" id="BBH89450.1"/>
    </source>
</evidence>
<reference evidence="3" key="1">
    <citation type="submission" date="2018-12" db="EMBL/GenBank/DDBJ databases">
        <title>Novel natural products biosynthetic potential of the class Ktedonobacteria.</title>
        <authorList>
            <person name="Zheng Y."/>
            <person name="Saitou A."/>
            <person name="Wang C.M."/>
            <person name="Toyoda A."/>
            <person name="Minakuchi Y."/>
            <person name="Sekiguchi Y."/>
            <person name="Ueda K."/>
            <person name="Takano H."/>
            <person name="Sakai Y."/>
            <person name="Yokota A."/>
            <person name="Yabe S."/>
        </authorList>
    </citation>
    <scope>NUCLEOTIDE SEQUENCE</scope>
    <source>
        <strain evidence="3">COM3</strain>
    </source>
</reference>
<feature type="signal peptide" evidence="2">
    <location>
        <begin position="1"/>
        <end position="23"/>
    </location>
</feature>
<evidence type="ECO:0000256" key="1">
    <source>
        <dbReference type="SAM" id="MobiDB-lite"/>
    </source>
</evidence>
<keyword evidence="2" id="KW-0732">Signal</keyword>
<protein>
    <submittedName>
        <fullName evidence="3">Uncharacterized protein</fullName>
    </submittedName>
</protein>
<feature type="region of interest" description="Disordered" evidence="1">
    <location>
        <begin position="38"/>
        <end position="59"/>
    </location>
</feature>
<accession>A0A455SP86</accession>
<dbReference type="AlphaFoldDB" id="A0A455SP86"/>